<proteinExistence type="predicted"/>
<dbReference type="PROSITE" id="PS50082">
    <property type="entry name" value="WD_REPEATS_2"/>
    <property type="match status" value="1"/>
</dbReference>
<name>A0AAD5XS88_9FUNG</name>
<dbReference type="SMART" id="SM00320">
    <property type="entry name" value="WD40"/>
    <property type="match status" value="4"/>
</dbReference>
<dbReference type="InterPro" id="IPR015943">
    <property type="entry name" value="WD40/YVTN_repeat-like_dom_sf"/>
</dbReference>
<reference evidence="2" key="1">
    <citation type="submission" date="2020-05" db="EMBL/GenBank/DDBJ databases">
        <title>Phylogenomic resolution of chytrid fungi.</title>
        <authorList>
            <person name="Stajich J.E."/>
            <person name="Amses K."/>
            <person name="Simmons R."/>
            <person name="Seto K."/>
            <person name="Myers J."/>
            <person name="Bonds A."/>
            <person name="Quandt C.A."/>
            <person name="Barry K."/>
            <person name="Liu P."/>
            <person name="Grigoriev I."/>
            <person name="Longcore J.E."/>
            <person name="James T.Y."/>
        </authorList>
    </citation>
    <scope>NUCLEOTIDE SEQUENCE</scope>
    <source>
        <strain evidence="2">JEL0476</strain>
    </source>
</reference>
<keyword evidence="3" id="KW-1185">Reference proteome</keyword>
<organism evidence="2 3">
    <name type="scientific">Clydaea vesicula</name>
    <dbReference type="NCBI Taxonomy" id="447962"/>
    <lineage>
        <taxon>Eukaryota</taxon>
        <taxon>Fungi</taxon>
        <taxon>Fungi incertae sedis</taxon>
        <taxon>Chytridiomycota</taxon>
        <taxon>Chytridiomycota incertae sedis</taxon>
        <taxon>Chytridiomycetes</taxon>
        <taxon>Lobulomycetales</taxon>
        <taxon>Lobulomycetaceae</taxon>
        <taxon>Clydaea</taxon>
    </lineage>
</organism>
<gene>
    <name evidence="2" type="primary">WDR53</name>
    <name evidence="2" type="ORF">HK099_001804</name>
</gene>
<dbReference type="Gene3D" id="2.130.10.10">
    <property type="entry name" value="YVTN repeat-like/Quinoprotein amine dehydrogenase"/>
    <property type="match status" value="2"/>
</dbReference>
<accession>A0AAD5XS88</accession>
<dbReference type="Pfam" id="PF00400">
    <property type="entry name" value="WD40"/>
    <property type="match status" value="1"/>
</dbReference>
<feature type="repeat" description="WD" evidence="1">
    <location>
        <begin position="270"/>
        <end position="306"/>
    </location>
</feature>
<evidence type="ECO:0000256" key="1">
    <source>
        <dbReference type="PROSITE-ProRule" id="PRU00221"/>
    </source>
</evidence>
<dbReference type="PANTHER" id="PTHR44666">
    <property type="entry name" value="WD REPEAT-CONTAINING PROTEIN 53"/>
    <property type="match status" value="1"/>
</dbReference>
<comment type="caution">
    <text evidence="2">The sequence shown here is derived from an EMBL/GenBank/DDBJ whole genome shotgun (WGS) entry which is preliminary data.</text>
</comment>
<dbReference type="InterPro" id="IPR042453">
    <property type="entry name" value="WDR53"/>
</dbReference>
<dbReference type="InterPro" id="IPR036322">
    <property type="entry name" value="WD40_repeat_dom_sf"/>
</dbReference>
<dbReference type="EMBL" id="JADGJW010001550">
    <property type="protein sequence ID" value="KAJ3202583.1"/>
    <property type="molecule type" value="Genomic_DNA"/>
</dbReference>
<dbReference type="PANTHER" id="PTHR44666:SF1">
    <property type="entry name" value="WD REPEAT-CONTAINING PROTEIN 53"/>
    <property type="match status" value="1"/>
</dbReference>
<dbReference type="Proteomes" id="UP001211065">
    <property type="component" value="Unassembled WGS sequence"/>
</dbReference>
<sequence length="331" mass="38552">MKREKYEIPKNNKGQVLSLSINPSKKNILVGTEESNLYLFDIATKNLVNELNTTKKNEINFVKFKKENEILFSSGDAMNLLDLRENKKIHLLFKCEEEINSFDLDDELILSGDDDGNVNTFDLKNNKFLKLYKNHDNICSTVKFRPGGFGEAWSGGFDFNLYQQDYMNLRFLNSWDLNLIKFEEPSRKPFLNPAFINCMEFTKDGKNLCLGLGNGCINLMRLKKNKNFLKKKKLHEKKNSSTENFEFNTNLDTNNLKKQIFKMDCTPKQIPGHNWAITCLKFLETEKQNSQLLVTGSIDGNFGIWETFEDKEKLLKKFFLNTKFNCFDILE</sequence>
<dbReference type="SUPFAM" id="SSF50978">
    <property type="entry name" value="WD40 repeat-like"/>
    <property type="match status" value="1"/>
</dbReference>
<dbReference type="AlphaFoldDB" id="A0AAD5XS88"/>
<protein>
    <submittedName>
        <fullName evidence="2">WD repeat-containing protein 53</fullName>
    </submittedName>
</protein>
<dbReference type="InterPro" id="IPR001680">
    <property type="entry name" value="WD40_rpt"/>
</dbReference>
<feature type="non-terminal residue" evidence="2">
    <location>
        <position position="1"/>
    </location>
</feature>
<evidence type="ECO:0000313" key="3">
    <source>
        <dbReference type="Proteomes" id="UP001211065"/>
    </source>
</evidence>
<keyword evidence="1" id="KW-0853">WD repeat</keyword>
<evidence type="ECO:0000313" key="2">
    <source>
        <dbReference type="EMBL" id="KAJ3202583.1"/>
    </source>
</evidence>